<dbReference type="Gene3D" id="3.30.560.10">
    <property type="entry name" value="Glucose Oxidase, domain 3"/>
    <property type="match status" value="1"/>
</dbReference>
<proteinExistence type="inferred from homology"/>
<evidence type="ECO:0000256" key="3">
    <source>
        <dbReference type="SAM" id="MobiDB-lite"/>
    </source>
</evidence>
<evidence type="ECO:0000256" key="1">
    <source>
        <dbReference type="ARBA" id="ARBA00010790"/>
    </source>
</evidence>
<sequence>MGLITNQLPSGLDEVDIIVAGGGTAGCVIASRLSDASPEDLSILLIEGGQNNLDDPTIRTPCLFMSHLSPGIGKHTLLYQDSSASATKADAGEGGEGHEGGEPQLLGRSPIVLAGGVLGGGSSVNFMTYSRASRSDFDAWNTPGWSADELMPYIKKFETYHGPGSLETHGTDGPVHVTESAYQVKHNVDNFISAAAKCGWPEVVDAQDMGGKEGVQKMMRWVGPDGKRQDAAHAYLHPRLSAGGEGEASGSRPHLHVLVEHQVLRVLFDESKRAVGVECRPNPLYHPSSPPGPASRTIKARRMVVLSSGALGTPPILERSGVGDPSIITPATGLPASSIISALPGVGANYMDHHLIVAPYRSSLQPHETLDALYQGRTSLPDLVRSRSPMLGWTAMDATSKLRPTASQVSSFSPALRRAWDRDYAARGGKPLAIVTPVNGFPGDPSGVPQEQYFGNSGFTLHPASRGHVHVTSSSPDAGLDLRTGFLSDEEGVDAEKLAWVYKAQREMARRMDCYRGELAAGHPAFAGDSAAACRELEAPLGMDVDDIAYSAEDEEVLEKWCRLNVGTTWHSMGTCKMAPRSQAGVVDGRLNVHGVQGLKVADLSIVPSNVGANTGSVAFMVGEKAAAIFVEDLGL</sequence>
<feature type="binding site" evidence="2">
    <location>
        <begin position="570"/>
        <end position="571"/>
    </location>
    <ligand>
        <name>FAD</name>
        <dbReference type="ChEBI" id="CHEBI:57692"/>
    </ligand>
</feature>
<dbReference type="PANTHER" id="PTHR11552:SF78">
    <property type="entry name" value="GLUCOSE-METHANOL-CHOLINE OXIDOREDUCTASE N-TERMINAL DOMAIN-CONTAINING PROTEIN"/>
    <property type="match status" value="1"/>
</dbReference>
<dbReference type="Pfam" id="PF05199">
    <property type="entry name" value="GMC_oxred_C"/>
    <property type="match status" value="1"/>
</dbReference>
<feature type="domain" description="Glucose-methanol-choline oxidoreductase N-terminal" evidence="4">
    <location>
        <begin position="309"/>
        <end position="323"/>
    </location>
</feature>
<keyword evidence="2" id="KW-0285">Flavoprotein</keyword>
<dbReference type="InterPro" id="IPR007867">
    <property type="entry name" value="GMC_OxRtase_C"/>
</dbReference>
<dbReference type="GO" id="GO:0016614">
    <property type="term" value="F:oxidoreductase activity, acting on CH-OH group of donors"/>
    <property type="evidence" value="ECO:0007669"/>
    <property type="project" value="InterPro"/>
</dbReference>
<feature type="binding site" evidence="2">
    <location>
        <position position="117"/>
    </location>
    <ligand>
        <name>FAD</name>
        <dbReference type="ChEBI" id="CHEBI:57692"/>
    </ligand>
</feature>
<dbReference type="InterPro" id="IPR012132">
    <property type="entry name" value="GMC_OxRdtase"/>
</dbReference>
<gene>
    <name evidence="5" type="ORF">MKZ38_006928</name>
</gene>
<evidence type="ECO:0000259" key="4">
    <source>
        <dbReference type="PROSITE" id="PS00624"/>
    </source>
</evidence>
<dbReference type="Gene3D" id="3.50.50.60">
    <property type="entry name" value="FAD/NAD(P)-binding domain"/>
    <property type="match status" value="1"/>
</dbReference>
<dbReference type="GO" id="GO:0050660">
    <property type="term" value="F:flavin adenine dinucleotide binding"/>
    <property type="evidence" value="ECO:0007669"/>
    <property type="project" value="InterPro"/>
</dbReference>
<dbReference type="PROSITE" id="PS00624">
    <property type="entry name" value="GMC_OXRED_2"/>
    <property type="match status" value="1"/>
</dbReference>
<dbReference type="PANTHER" id="PTHR11552">
    <property type="entry name" value="GLUCOSE-METHANOL-CHOLINE GMC OXIDOREDUCTASE"/>
    <property type="match status" value="1"/>
</dbReference>
<comment type="caution">
    <text evidence="5">The sequence shown here is derived from an EMBL/GenBank/DDBJ whole genome shotgun (WGS) entry which is preliminary data.</text>
</comment>
<name>A0AAD5RV64_9PEZI</name>
<evidence type="ECO:0000256" key="2">
    <source>
        <dbReference type="PIRSR" id="PIRSR000137-2"/>
    </source>
</evidence>
<keyword evidence="2" id="KW-0274">FAD</keyword>
<organism evidence="5 6">
    <name type="scientific">Zalerion maritima</name>
    <dbReference type="NCBI Taxonomy" id="339359"/>
    <lineage>
        <taxon>Eukaryota</taxon>
        <taxon>Fungi</taxon>
        <taxon>Dikarya</taxon>
        <taxon>Ascomycota</taxon>
        <taxon>Pezizomycotina</taxon>
        <taxon>Sordariomycetes</taxon>
        <taxon>Lulworthiomycetidae</taxon>
        <taxon>Lulworthiales</taxon>
        <taxon>Lulworthiaceae</taxon>
        <taxon>Zalerion</taxon>
    </lineage>
</organism>
<dbReference type="InterPro" id="IPR036188">
    <property type="entry name" value="FAD/NAD-bd_sf"/>
</dbReference>
<dbReference type="PIRSF" id="PIRSF000137">
    <property type="entry name" value="Alcohol_oxidase"/>
    <property type="match status" value="1"/>
</dbReference>
<reference evidence="5" key="1">
    <citation type="submission" date="2022-07" db="EMBL/GenBank/DDBJ databases">
        <title>Draft genome sequence of Zalerion maritima ATCC 34329, a (micro)plastics degrading marine fungus.</title>
        <authorList>
            <person name="Paco A."/>
            <person name="Goncalves M.F.M."/>
            <person name="Rocha-Santos T.A.P."/>
            <person name="Alves A."/>
        </authorList>
    </citation>
    <scope>NUCLEOTIDE SEQUENCE</scope>
    <source>
        <strain evidence="5">ATCC 34329</strain>
    </source>
</reference>
<feature type="region of interest" description="Disordered" evidence="3">
    <location>
        <begin position="84"/>
        <end position="104"/>
    </location>
</feature>
<dbReference type="SUPFAM" id="SSF54373">
    <property type="entry name" value="FAD-linked reductases, C-terminal domain"/>
    <property type="match status" value="1"/>
</dbReference>
<dbReference type="AlphaFoldDB" id="A0AAD5RV64"/>
<keyword evidence="6" id="KW-1185">Reference proteome</keyword>
<comment type="cofactor">
    <cofactor evidence="2">
        <name>FAD</name>
        <dbReference type="ChEBI" id="CHEBI:57692"/>
    </cofactor>
</comment>
<dbReference type="InterPro" id="IPR000172">
    <property type="entry name" value="GMC_OxRdtase_N"/>
</dbReference>
<dbReference type="EMBL" id="JAKWBI020000042">
    <property type="protein sequence ID" value="KAJ2904887.1"/>
    <property type="molecule type" value="Genomic_DNA"/>
</dbReference>
<feature type="binding site" evidence="2">
    <location>
        <position position="263"/>
    </location>
    <ligand>
        <name>FAD</name>
        <dbReference type="ChEBI" id="CHEBI:57692"/>
    </ligand>
</feature>
<dbReference type="SUPFAM" id="SSF51905">
    <property type="entry name" value="FAD/NAD(P)-binding domain"/>
    <property type="match status" value="1"/>
</dbReference>
<evidence type="ECO:0000313" key="5">
    <source>
        <dbReference type="EMBL" id="KAJ2904887.1"/>
    </source>
</evidence>
<accession>A0AAD5RV64</accession>
<dbReference type="Pfam" id="PF00732">
    <property type="entry name" value="GMC_oxred_N"/>
    <property type="match status" value="1"/>
</dbReference>
<evidence type="ECO:0000313" key="6">
    <source>
        <dbReference type="Proteomes" id="UP001201980"/>
    </source>
</evidence>
<comment type="similarity">
    <text evidence="1">Belongs to the GMC oxidoreductase family.</text>
</comment>
<dbReference type="Proteomes" id="UP001201980">
    <property type="component" value="Unassembled WGS sequence"/>
</dbReference>
<protein>
    <recommendedName>
        <fullName evidence="4">Glucose-methanol-choline oxidoreductase N-terminal domain-containing protein</fullName>
    </recommendedName>
</protein>